<evidence type="ECO:0000313" key="1">
    <source>
        <dbReference type="EMBL" id="NEZ56381.1"/>
    </source>
</evidence>
<reference evidence="1 2" key="1">
    <citation type="journal article" date="2020" name="Microb. Ecol.">
        <title>Ecogenomics of the Marine Benthic Filamentous Cyanobacterium Adonisia.</title>
        <authorList>
            <person name="Walter J.M."/>
            <person name="Coutinho F.H."/>
            <person name="Leomil L."/>
            <person name="Hargreaves P.I."/>
            <person name="Campeao M.E."/>
            <person name="Vieira V.V."/>
            <person name="Silva B.S."/>
            <person name="Fistarol G.O."/>
            <person name="Salomon P.S."/>
            <person name="Sawabe T."/>
            <person name="Mino S."/>
            <person name="Hosokawa M."/>
            <person name="Miyashita H."/>
            <person name="Maruyama F."/>
            <person name="van Verk M.C."/>
            <person name="Dutilh B.E."/>
            <person name="Thompson C.C."/>
            <person name="Thompson F.L."/>
        </authorList>
    </citation>
    <scope>NUCLEOTIDE SEQUENCE [LARGE SCALE GENOMIC DNA]</scope>
    <source>
        <strain evidence="1 2">CCMR0081</strain>
    </source>
</reference>
<keyword evidence="2" id="KW-1185">Reference proteome</keyword>
<sequence>MNLASSQILANTFRANVADREIDIRLSLSLKREFWVSKANAVLPASRKRCFHAYCIGTPRSGTHSIAHMFQHHYGALHEPHAYYAIYHLLKWETGQYSYADIQSVLKWRDKKMSLELEAAHYLHHVADVLAKSFPQAKFIFTVRDPLSWLESEINRNYGSRHKPFWRELEDYRYGRYRHPFTKYDAALGQAGLYPVASYLSYWRDHNQFVINSVPKQQLLTLKTKEIRSKIEEISSFLGIDPDTINIQKAHADKRKKKLKLIELVDPTYLYQQLEKLCSDLIDARFPTLKRT</sequence>
<evidence type="ECO:0000313" key="2">
    <source>
        <dbReference type="Proteomes" id="UP000481033"/>
    </source>
</evidence>
<accession>A0A6M0RL43</accession>
<dbReference type="SUPFAM" id="SSF52540">
    <property type="entry name" value="P-loop containing nucleoside triphosphate hydrolases"/>
    <property type="match status" value="1"/>
</dbReference>
<evidence type="ECO:0008006" key="3">
    <source>
        <dbReference type="Google" id="ProtNLM"/>
    </source>
</evidence>
<dbReference type="Gene3D" id="3.40.50.300">
    <property type="entry name" value="P-loop containing nucleotide triphosphate hydrolases"/>
    <property type="match status" value="1"/>
</dbReference>
<dbReference type="InterPro" id="IPR027417">
    <property type="entry name" value="P-loop_NTPase"/>
</dbReference>
<dbReference type="PANTHER" id="PTHR36978">
    <property type="entry name" value="P-LOOP CONTAINING NUCLEOTIDE TRIPHOSPHATE HYDROLASE"/>
    <property type="match status" value="1"/>
</dbReference>
<dbReference type="EMBL" id="QXHD01000004">
    <property type="protein sequence ID" value="NEZ56381.1"/>
    <property type="molecule type" value="Genomic_DNA"/>
</dbReference>
<dbReference type="Proteomes" id="UP000481033">
    <property type="component" value="Unassembled WGS sequence"/>
</dbReference>
<dbReference type="AlphaFoldDB" id="A0A6M0RL43"/>
<gene>
    <name evidence="1" type="ORF">DXZ20_11995</name>
</gene>
<name>A0A6M0RL43_9CYAN</name>
<dbReference type="RefSeq" id="WP_163669632.1">
    <property type="nucleotide sequence ID" value="NZ_QXHD01000004.1"/>
</dbReference>
<protein>
    <recommendedName>
        <fullName evidence="3">Sulfotransferase</fullName>
    </recommendedName>
</protein>
<dbReference type="InterPro" id="IPR040632">
    <property type="entry name" value="Sulfotransfer_4"/>
</dbReference>
<proteinExistence type="predicted"/>
<comment type="caution">
    <text evidence="1">The sequence shown here is derived from an EMBL/GenBank/DDBJ whole genome shotgun (WGS) entry which is preliminary data.</text>
</comment>
<dbReference type="PANTHER" id="PTHR36978:SF4">
    <property type="entry name" value="P-LOOP CONTAINING NUCLEOSIDE TRIPHOSPHATE HYDROLASE PROTEIN"/>
    <property type="match status" value="1"/>
</dbReference>
<organism evidence="1 2">
    <name type="scientific">Adonisia turfae CCMR0081</name>
    <dbReference type="NCBI Taxonomy" id="2292702"/>
    <lineage>
        <taxon>Bacteria</taxon>
        <taxon>Bacillati</taxon>
        <taxon>Cyanobacteriota</taxon>
        <taxon>Adonisia</taxon>
        <taxon>Adonisia turfae</taxon>
    </lineage>
</organism>
<dbReference type="Pfam" id="PF17784">
    <property type="entry name" value="Sulfotransfer_4"/>
    <property type="match status" value="1"/>
</dbReference>